<keyword evidence="1" id="KW-0343">GTPase activation</keyword>
<sequence length="589" mass="64300">MGCCVARGACAADRSALKEDPPLEPAGGDGAPGGEASERQPHMPVLQEVECSADRPALEEDPPLEPAGGDGAPGGEAGEQQPHMPVLQEVEYDTVEKYNQWQRLGGFELSSVLTSGAALLLDAEWMVQQAESSGILKPRQALPPAAFQSYSGVLAGTPACSTPVPKLHVVCVSHCWLQADHPDPRGHNLRILARALRLLDAHVYGPRPQRMGRWAVFMDLCCIHQNCRDSKGVPQQRTYQRLEGSDKFADGAIGRFDSENVLFKEALGSLGSFYSHPCTYVFMLTKFPEDYQTAAYTHSADTEQYFNRGWCYCESSWAVLTKPSDLTLNLGLSTGDEISYSKLVEVCSAERKPPVFPDAFEVELQRKAFTNGKDDRPRVAELYRDAFAQRLKYSQRLSFRNLQWDAEHMKQLVTALAASGGGPNLQLLDLCGNRAGDEGVALLVEALRAPGAFPKLRELNLRENQIGAAGAAHLAEAFRAPGAFPELCELNLSENQIGAAGAEKMARALQASGTLPKLEILLLDGNGIGNVGALHLKNVLLAPEAVPRLQRLTLRGNMIGKRTRIELKGCGLGRLPVRWSFRWQFDDSD</sequence>
<evidence type="ECO:0000256" key="3">
    <source>
        <dbReference type="ARBA" id="ARBA00022737"/>
    </source>
</evidence>
<comment type="caution">
    <text evidence="5">The sequence shown here is derived from an EMBL/GenBank/DDBJ whole genome shotgun (WGS) entry which is preliminary data.</text>
</comment>
<keyword evidence="6" id="KW-1185">Reference proteome</keyword>
<evidence type="ECO:0000313" key="6">
    <source>
        <dbReference type="Proteomes" id="UP001189429"/>
    </source>
</evidence>
<dbReference type="InterPro" id="IPR001611">
    <property type="entry name" value="Leu-rich_rpt"/>
</dbReference>
<dbReference type="PANTHER" id="PTHR24113:SF12">
    <property type="entry name" value="RAN GTPASE-ACTIVATING PROTEIN 1"/>
    <property type="match status" value="1"/>
</dbReference>
<dbReference type="InterPro" id="IPR027038">
    <property type="entry name" value="RanGap"/>
</dbReference>
<dbReference type="SUPFAM" id="SSF52047">
    <property type="entry name" value="RNI-like"/>
    <property type="match status" value="1"/>
</dbReference>
<evidence type="ECO:0000313" key="5">
    <source>
        <dbReference type="EMBL" id="CAK0804354.1"/>
    </source>
</evidence>
<feature type="region of interest" description="Disordered" evidence="4">
    <location>
        <begin position="14"/>
        <end position="81"/>
    </location>
</feature>
<accession>A0ABN9QKL8</accession>
<evidence type="ECO:0000256" key="4">
    <source>
        <dbReference type="SAM" id="MobiDB-lite"/>
    </source>
</evidence>
<dbReference type="Proteomes" id="UP001189429">
    <property type="component" value="Unassembled WGS sequence"/>
</dbReference>
<dbReference type="EMBL" id="CAUYUJ010003219">
    <property type="protein sequence ID" value="CAK0804354.1"/>
    <property type="molecule type" value="Genomic_DNA"/>
</dbReference>
<dbReference type="InterPro" id="IPR032675">
    <property type="entry name" value="LRR_dom_sf"/>
</dbReference>
<feature type="compositionally biased region" description="Gly residues" evidence="4">
    <location>
        <begin position="68"/>
        <end position="77"/>
    </location>
</feature>
<protein>
    <submittedName>
        <fullName evidence="5">Uncharacterized protein</fullName>
    </submittedName>
</protein>
<evidence type="ECO:0000256" key="1">
    <source>
        <dbReference type="ARBA" id="ARBA00022468"/>
    </source>
</evidence>
<dbReference type="Pfam" id="PF13516">
    <property type="entry name" value="LRR_6"/>
    <property type="match status" value="2"/>
</dbReference>
<organism evidence="5 6">
    <name type="scientific">Prorocentrum cordatum</name>
    <dbReference type="NCBI Taxonomy" id="2364126"/>
    <lineage>
        <taxon>Eukaryota</taxon>
        <taxon>Sar</taxon>
        <taxon>Alveolata</taxon>
        <taxon>Dinophyceae</taxon>
        <taxon>Prorocentrales</taxon>
        <taxon>Prorocentraceae</taxon>
        <taxon>Prorocentrum</taxon>
    </lineage>
</organism>
<dbReference type="PANTHER" id="PTHR24113">
    <property type="entry name" value="RAN GTPASE-ACTIVATING PROTEIN 1"/>
    <property type="match status" value="1"/>
</dbReference>
<reference evidence="5" key="1">
    <citation type="submission" date="2023-10" db="EMBL/GenBank/DDBJ databases">
        <authorList>
            <person name="Chen Y."/>
            <person name="Shah S."/>
            <person name="Dougan E. K."/>
            <person name="Thang M."/>
            <person name="Chan C."/>
        </authorList>
    </citation>
    <scope>NUCLEOTIDE SEQUENCE [LARGE SCALE GENOMIC DNA]</scope>
</reference>
<keyword evidence="2" id="KW-0433">Leucine-rich repeat</keyword>
<dbReference type="SMART" id="SM00368">
    <property type="entry name" value="LRR_RI"/>
    <property type="match status" value="4"/>
</dbReference>
<name>A0ABN9QKL8_9DINO</name>
<gene>
    <name evidence="5" type="ORF">PCOR1329_LOCUS11186</name>
</gene>
<evidence type="ECO:0000256" key="2">
    <source>
        <dbReference type="ARBA" id="ARBA00022614"/>
    </source>
</evidence>
<keyword evidence="3" id="KW-0677">Repeat</keyword>
<dbReference type="Gene3D" id="3.80.10.10">
    <property type="entry name" value="Ribonuclease Inhibitor"/>
    <property type="match status" value="1"/>
</dbReference>
<proteinExistence type="predicted"/>